<dbReference type="Pfam" id="PF01869">
    <property type="entry name" value="BcrAD_BadFG"/>
    <property type="match status" value="1"/>
</dbReference>
<evidence type="ECO:0000313" key="6">
    <source>
        <dbReference type="EMBL" id="GAI35427.1"/>
    </source>
</evidence>
<keyword evidence="3" id="KW-0408">Iron</keyword>
<evidence type="ECO:0000256" key="4">
    <source>
        <dbReference type="ARBA" id="ARBA00023014"/>
    </source>
</evidence>
<evidence type="ECO:0000256" key="1">
    <source>
        <dbReference type="ARBA" id="ARBA00001966"/>
    </source>
</evidence>
<gene>
    <name evidence="6" type="ORF">S06H3_43919</name>
</gene>
<dbReference type="InterPro" id="IPR002731">
    <property type="entry name" value="ATPase_BadF"/>
</dbReference>
<organism evidence="6">
    <name type="scientific">marine sediment metagenome</name>
    <dbReference type="NCBI Taxonomy" id="412755"/>
    <lineage>
        <taxon>unclassified sequences</taxon>
        <taxon>metagenomes</taxon>
        <taxon>ecological metagenomes</taxon>
    </lineage>
</organism>
<comment type="caution">
    <text evidence="6">The sequence shown here is derived from an EMBL/GenBank/DDBJ whole genome shotgun (WGS) entry which is preliminary data.</text>
</comment>
<protein>
    <recommendedName>
        <fullName evidence="5">ATPase BadF/BadG/BcrA/BcrD type domain-containing protein</fullName>
    </recommendedName>
</protein>
<comment type="cofactor">
    <cofactor evidence="1">
        <name>[4Fe-4S] cluster</name>
        <dbReference type="ChEBI" id="CHEBI:49883"/>
    </cofactor>
</comment>
<dbReference type="GO" id="GO:0051536">
    <property type="term" value="F:iron-sulfur cluster binding"/>
    <property type="evidence" value="ECO:0007669"/>
    <property type="project" value="UniProtKB-KW"/>
</dbReference>
<reference evidence="6" key="1">
    <citation type="journal article" date="2014" name="Front. Microbiol.">
        <title>High frequency of phylogenetically diverse reductive dehalogenase-homologous genes in deep subseafloor sedimentary metagenomes.</title>
        <authorList>
            <person name="Kawai M."/>
            <person name="Futagami T."/>
            <person name="Toyoda A."/>
            <person name="Takaki Y."/>
            <person name="Nishi S."/>
            <person name="Hori S."/>
            <person name="Arai W."/>
            <person name="Tsubouchi T."/>
            <person name="Morono Y."/>
            <person name="Uchiyama I."/>
            <person name="Ito T."/>
            <person name="Fujiyama A."/>
            <person name="Inagaki F."/>
            <person name="Takami H."/>
        </authorList>
    </citation>
    <scope>NUCLEOTIDE SEQUENCE</scope>
    <source>
        <strain evidence="6">Expedition CK06-06</strain>
    </source>
</reference>
<evidence type="ECO:0000256" key="3">
    <source>
        <dbReference type="ARBA" id="ARBA00023004"/>
    </source>
</evidence>
<dbReference type="InterPro" id="IPR043129">
    <property type="entry name" value="ATPase_NBD"/>
</dbReference>
<dbReference type="AlphaFoldDB" id="X1MUR2"/>
<dbReference type="Gene3D" id="3.30.420.40">
    <property type="match status" value="1"/>
</dbReference>
<accession>X1MUR2</accession>
<keyword evidence="2" id="KW-0479">Metal-binding</keyword>
<dbReference type="GO" id="GO:0046872">
    <property type="term" value="F:metal ion binding"/>
    <property type="evidence" value="ECO:0007669"/>
    <property type="project" value="UniProtKB-KW"/>
</dbReference>
<dbReference type="InterPro" id="IPR008275">
    <property type="entry name" value="CoA_E_activase_dom"/>
</dbReference>
<dbReference type="PANTHER" id="PTHR32329">
    <property type="entry name" value="BIFUNCTIONAL PROTEIN [INCLUDES 2-HYDROXYACYL-COA DEHYDRATASE (N-TER) AND ITS ACTIVATOR DOMAIN (C_TERM)-RELATED"/>
    <property type="match status" value="1"/>
</dbReference>
<name>X1MUR2_9ZZZZ</name>
<evidence type="ECO:0000259" key="5">
    <source>
        <dbReference type="Pfam" id="PF01869"/>
    </source>
</evidence>
<dbReference type="InterPro" id="IPR051805">
    <property type="entry name" value="Dehydratase_Activator_Redct"/>
</dbReference>
<sequence length="139" mass="14980">MIVAGCDVGSLTAEAVIMSDGEILSSEIIGVRPKPEQSAKDVMDKALEKAHLALEDIDYCVSTGYGRERIPFARDNISEISCHGKGAHWLIPSVRTVIDVGGQDCKVIRVDANGKLQNFIMNDKCAAGTGRFLEVMAKT</sequence>
<dbReference type="SUPFAM" id="SSF53067">
    <property type="entry name" value="Actin-like ATPase domain"/>
    <property type="match status" value="1"/>
</dbReference>
<dbReference type="PANTHER" id="PTHR32329:SF2">
    <property type="entry name" value="BIFUNCTIONAL PROTEIN [INCLUDES 2-HYDROXYACYL-COA DEHYDRATASE (N-TER) AND ITS ACTIVATOR DOMAIN (C_TERM)"/>
    <property type="match status" value="1"/>
</dbReference>
<evidence type="ECO:0000256" key="2">
    <source>
        <dbReference type="ARBA" id="ARBA00022723"/>
    </source>
</evidence>
<feature type="domain" description="ATPase BadF/BadG/BcrA/BcrD type" evidence="5">
    <location>
        <begin position="5"/>
        <end position="138"/>
    </location>
</feature>
<feature type="non-terminal residue" evidence="6">
    <location>
        <position position="139"/>
    </location>
</feature>
<proteinExistence type="predicted"/>
<keyword evidence="4" id="KW-0411">Iron-sulfur</keyword>
<dbReference type="EMBL" id="BARV01027273">
    <property type="protein sequence ID" value="GAI35427.1"/>
    <property type="molecule type" value="Genomic_DNA"/>
</dbReference>
<dbReference type="NCBIfam" id="TIGR00241">
    <property type="entry name" value="CoA_E_activ"/>
    <property type="match status" value="1"/>
</dbReference>